<accession>A0A8K0T464</accession>
<evidence type="ECO:0000313" key="3">
    <source>
        <dbReference type="Proteomes" id="UP000813444"/>
    </source>
</evidence>
<evidence type="ECO:0000313" key="2">
    <source>
        <dbReference type="EMBL" id="KAH7329523.1"/>
    </source>
</evidence>
<proteinExistence type="predicted"/>
<protein>
    <submittedName>
        <fullName evidence="2">Uncharacterized protein</fullName>
    </submittedName>
</protein>
<gene>
    <name evidence="2" type="ORF">B0I35DRAFT_420360</name>
</gene>
<dbReference type="Proteomes" id="UP000813444">
    <property type="component" value="Unassembled WGS sequence"/>
</dbReference>
<name>A0A8K0T464_9HYPO</name>
<feature type="compositionally biased region" description="Polar residues" evidence="1">
    <location>
        <begin position="25"/>
        <end position="44"/>
    </location>
</feature>
<dbReference type="AlphaFoldDB" id="A0A8K0T464"/>
<comment type="caution">
    <text evidence="2">The sequence shown here is derived from an EMBL/GenBank/DDBJ whole genome shotgun (WGS) entry which is preliminary data.</text>
</comment>
<evidence type="ECO:0000256" key="1">
    <source>
        <dbReference type="SAM" id="MobiDB-lite"/>
    </source>
</evidence>
<feature type="region of interest" description="Disordered" evidence="1">
    <location>
        <begin position="1"/>
        <end position="46"/>
    </location>
</feature>
<reference evidence="2" key="1">
    <citation type="journal article" date="2021" name="Nat. Commun.">
        <title>Genetic determinants of endophytism in the Arabidopsis root mycobiome.</title>
        <authorList>
            <person name="Mesny F."/>
            <person name="Miyauchi S."/>
            <person name="Thiergart T."/>
            <person name="Pickel B."/>
            <person name="Atanasova L."/>
            <person name="Karlsson M."/>
            <person name="Huettel B."/>
            <person name="Barry K.W."/>
            <person name="Haridas S."/>
            <person name="Chen C."/>
            <person name="Bauer D."/>
            <person name="Andreopoulos W."/>
            <person name="Pangilinan J."/>
            <person name="LaButti K."/>
            <person name="Riley R."/>
            <person name="Lipzen A."/>
            <person name="Clum A."/>
            <person name="Drula E."/>
            <person name="Henrissat B."/>
            <person name="Kohler A."/>
            <person name="Grigoriev I.V."/>
            <person name="Martin F.M."/>
            <person name="Hacquard S."/>
        </authorList>
    </citation>
    <scope>NUCLEOTIDE SEQUENCE</scope>
    <source>
        <strain evidence="2">MPI-CAGE-CH-0235</strain>
    </source>
</reference>
<organism evidence="2 3">
    <name type="scientific">Stachybotrys elegans</name>
    <dbReference type="NCBI Taxonomy" id="80388"/>
    <lineage>
        <taxon>Eukaryota</taxon>
        <taxon>Fungi</taxon>
        <taxon>Dikarya</taxon>
        <taxon>Ascomycota</taxon>
        <taxon>Pezizomycotina</taxon>
        <taxon>Sordariomycetes</taxon>
        <taxon>Hypocreomycetidae</taxon>
        <taxon>Hypocreales</taxon>
        <taxon>Stachybotryaceae</taxon>
        <taxon>Stachybotrys</taxon>
    </lineage>
</organism>
<sequence>MAVYAARSTILQPPVTDASHPHPSLVTSIPPTHTHPRGSTSASAYRSPAKLVLIQPRASGSQLRASLFPIQPAAETTTIQHQTPNAKRQTTCWLLQINPQPS</sequence>
<keyword evidence="3" id="KW-1185">Reference proteome</keyword>
<dbReference type="EMBL" id="JAGPNK010000001">
    <property type="protein sequence ID" value="KAH7329523.1"/>
    <property type="molecule type" value="Genomic_DNA"/>
</dbReference>